<gene>
    <name evidence="1" type="ORF">K402DRAFT_77411</name>
</gene>
<dbReference type="EMBL" id="ML977138">
    <property type="protein sequence ID" value="KAF1992017.1"/>
    <property type="molecule type" value="Genomic_DNA"/>
</dbReference>
<keyword evidence="2" id="KW-1185">Reference proteome</keyword>
<dbReference type="AlphaFoldDB" id="A0A6G1HG24"/>
<accession>A0A6G1HG24</accession>
<name>A0A6G1HG24_9PEZI</name>
<sequence length="193" mass="22445">MFIELLYSEPIGQDDRIIYYEDYRLVVCYYCSTHSPQTLRNILRHLDQAHDGPNEIPDWDAIEVELGNVCNSEQDITFKPPLGVTLPIPGIPIRRNGFRCTFNAEACNATLQNEGSMVKHCKKKHGYRSTYWPPWERRINNRPKHQPLGQKPWRGGVSYQRAFTRQLKESNEVCAFEILEDSNQFSEPISCLK</sequence>
<dbReference type="OrthoDB" id="5072858at2759"/>
<dbReference type="InterPro" id="IPR022698">
    <property type="entry name" value="OrsD"/>
</dbReference>
<reference evidence="1" key="1">
    <citation type="journal article" date="2020" name="Stud. Mycol.">
        <title>101 Dothideomycetes genomes: a test case for predicting lifestyles and emergence of pathogens.</title>
        <authorList>
            <person name="Haridas S."/>
            <person name="Albert R."/>
            <person name="Binder M."/>
            <person name="Bloem J."/>
            <person name="Labutti K."/>
            <person name="Salamov A."/>
            <person name="Andreopoulos B."/>
            <person name="Baker S."/>
            <person name="Barry K."/>
            <person name="Bills G."/>
            <person name="Bluhm B."/>
            <person name="Cannon C."/>
            <person name="Castanera R."/>
            <person name="Culley D."/>
            <person name="Daum C."/>
            <person name="Ezra D."/>
            <person name="Gonzalez J."/>
            <person name="Henrissat B."/>
            <person name="Kuo A."/>
            <person name="Liang C."/>
            <person name="Lipzen A."/>
            <person name="Lutzoni F."/>
            <person name="Magnuson J."/>
            <person name="Mondo S."/>
            <person name="Nolan M."/>
            <person name="Ohm R."/>
            <person name="Pangilinan J."/>
            <person name="Park H.-J."/>
            <person name="Ramirez L."/>
            <person name="Alfaro M."/>
            <person name="Sun H."/>
            <person name="Tritt A."/>
            <person name="Yoshinaga Y."/>
            <person name="Zwiers L.-H."/>
            <person name="Turgeon B."/>
            <person name="Goodwin S."/>
            <person name="Spatafora J."/>
            <person name="Crous P."/>
            <person name="Grigoriev I."/>
        </authorList>
    </citation>
    <scope>NUCLEOTIDE SEQUENCE</scope>
    <source>
        <strain evidence="1">CBS 113979</strain>
    </source>
</reference>
<organism evidence="1 2">
    <name type="scientific">Aulographum hederae CBS 113979</name>
    <dbReference type="NCBI Taxonomy" id="1176131"/>
    <lineage>
        <taxon>Eukaryota</taxon>
        <taxon>Fungi</taxon>
        <taxon>Dikarya</taxon>
        <taxon>Ascomycota</taxon>
        <taxon>Pezizomycotina</taxon>
        <taxon>Dothideomycetes</taxon>
        <taxon>Pleosporomycetidae</taxon>
        <taxon>Aulographales</taxon>
        <taxon>Aulographaceae</taxon>
    </lineage>
</organism>
<proteinExistence type="predicted"/>
<evidence type="ECO:0000313" key="1">
    <source>
        <dbReference type="EMBL" id="KAF1992017.1"/>
    </source>
</evidence>
<dbReference type="Pfam" id="PF12013">
    <property type="entry name" value="OrsD"/>
    <property type="match status" value="1"/>
</dbReference>
<protein>
    <submittedName>
        <fullName evidence="1">Uncharacterized protein</fullName>
    </submittedName>
</protein>
<dbReference type="Proteomes" id="UP000800041">
    <property type="component" value="Unassembled WGS sequence"/>
</dbReference>
<evidence type="ECO:0000313" key="2">
    <source>
        <dbReference type="Proteomes" id="UP000800041"/>
    </source>
</evidence>